<accession>A0AAD4YV52</accession>
<comment type="caution">
    <text evidence="1">The sequence shown here is derived from an EMBL/GenBank/DDBJ whole genome shotgun (WGS) entry which is preliminary data.</text>
</comment>
<sequence length="126" mass="15042">MQNFMEPSWHRAMYEPLLESLENAMCYFPNHFKHRVDHTLLAFHKLKQKWRHYNPLRSLGARKEERCVDIAHDIVNVVEGWLQYMRPRAQAFLQSGTILTLAKQKDEPPTPILESTNEERTLNWIL</sequence>
<dbReference type="Proteomes" id="UP001054821">
    <property type="component" value="Chromosome 6"/>
</dbReference>
<dbReference type="AlphaFoldDB" id="A0AAD4YV52"/>
<organism evidence="1 2">
    <name type="scientific">Prunus dulcis</name>
    <name type="common">Almond</name>
    <name type="synonym">Amygdalus dulcis</name>
    <dbReference type="NCBI Taxonomy" id="3755"/>
    <lineage>
        <taxon>Eukaryota</taxon>
        <taxon>Viridiplantae</taxon>
        <taxon>Streptophyta</taxon>
        <taxon>Embryophyta</taxon>
        <taxon>Tracheophyta</taxon>
        <taxon>Spermatophyta</taxon>
        <taxon>Magnoliopsida</taxon>
        <taxon>eudicotyledons</taxon>
        <taxon>Gunneridae</taxon>
        <taxon>Pentapetalae</taxon>
        <taxon>rosids</taxon>
        <taxon>fabids</taxon>
        <taxon>Rosales</taxon>
        <taxon>Rosaceae</taxon>
        <taxon>Amygdaloideae</taxon>
        <taxon>Amygdaleae</taxon>
        <taxon>Prunus</taxon>
    </lineage>
</organism>
<reference evidence="1 2" key="1">
    <citation type="journal article" date="2022" name="G3 (Bethesda)">
        <title>Whole-genome sequence and methylome profiling of the almond [Prunus dulcis (Mill.) D.A. Webb] cultivar 'Nonpareil'.</title>
        <authorList>
            <person name="D'Amico-Willman K.M."/>
            <person name="Ouma W.Z."/>
            <person name="Meulia T."/>
            <person name="Sideli G.M."/>
            <person name="Gradziel T.M."/>
            <person name="Fresnedo-Ramirez J."/>
        </authorList>
    </citation>
    <scope>NUCLEOTIDE SEQUENCE [LARGE SCALE GENOMIC DNA]</scope>
    <source>
        <strain evidence="1">Clone GOH B32 T37-40</strain>
    </source>
</reference>
<evidence type="ECO:0000313" key="1">
    <source>
        <dbReference type="EMBL" id="KAI5323572.1"/>
    </source>
</evidence>
<evidence type="ECO:0000313" key="2">
    <source>
        <dbReference type="Proteomes" id="UP001054821"/>
    </source>
</evidence>
<name>A0AAD4YV52_PRUDU</name>
<protein>
    <submittedName>
        <fullName evidence="1">Uncharacterized protein</fullName>
    </submittedName>
</protein>
<proteinExistence type="predicted"/>
<gene>
    <name evidence="1" type="ORF">L3X38_032644</name>
</gene>
<dbReference type="EMBL" id="JAJFAZ020000006">
    <property type="protein sequence ID" value="KAI5323572.1"/>
    <property type="molecule type" value="Genomic_DNA"/>
</dbReference>
<keyword evidence="2" id="KW-1185">Reference proteome</keyword>